<gene>
    <name evidence="2" type="ORF">LOC62_03G005068</name>
</gene>
<name>A0AAF0Y7X9_9TREE</name>
<evidence type="ECO:0000256" key="1">
    <source>
        <dbReference type="SAM" id="MobiDB-lite"/>
    </source>
</evidence>
<dbReference type="GeneID" id="87808299"/>
<evidence type="ECO:0000313" key="3">
    <source>
        <dbReference type="Proteomes" id="UP000827549"/>
    </source>
</evidence>
<feature type="compositionally biased region" description="Acidic residues" evidence="1">
    <location>
        <begin position="53"/>
        <end position="62"/>
    </location>
</feature>
<feature type="compositionally biased region" description="Polar residues" evidence="1">
    <location>
        <begin position="422"/>
        <end position="439"/>
    </location>
</feature>
<feature type="compositionally biased region" description="Acidic residues" evidence="1">
    <location>
        <begin position="399"/>
        <end position="421"/>
    </location>
</feature>
<feature type="compositionally biased region" description="Basic residues" evidence="1">
    <location>
        <begin position="367"/>
        <end position="381"/>
    </location>
</feature>
<feature type="compositionally biased region" description="Basic and acidic residues" evidence="1">
    <location>
        <begin position="550"/>
        <end position="561"/>
    </location>
</feature>
<dbReference type="Proteomes" id="UP000827549">
    <property type="component" value="Chromosome 3"/>
</dbReference>
<sequence>MSRPPPVTYGSRSGKRRPSSEAPLAALAEYAKSSSPSPPDRPSSPSQDLGGYGEEEPVEVPDADTAIASERDAGSDDEPMFVSATKPAPVAAAAPASNAPRIVFTVNPEFRTVTAKDTFGAREVDYPFCAGLPAVGGPYFDGRDPRWASPTVSLDRKSYVTGKFVGHDGDTYHIQKGMEKRVDGAEPPMVHLVPPAYAHPAMHPNVLANCAPFLAPVNEFPANSNIYPVFETTRGIRAKSGISRPAYDANHANHKDDAMPFWAECAFPCHRCDTDKYDNSPLKQPHYCAVTTFQYQNDPGVPPNARRLKCQSCVAASQTCLFEFMYKEKLIRVELYVLFFENKDAHPTDMLEMLWWKGKDSNNSKKAPSKSAKKTASKRSRPSGSAGGSKKKKAKVEVEEPEVDHDGDDDAERDFEMEDETGSSAAGPSGLRSESSPRASSIGDEGSMINWKDYIGSRSESDIVEPDEPLKGDDGMPTDRAASVHHQPDHAPEPTVETATTAGNGLNLAVDNAGLPQTASSTPVEGETAVNLEQRNAQPRQSQHSEATPAEDKQADSHDSPDVSATASKPVATDDKAHTALSRITTPIASPTDEIARGDGDMANTVHLLDKTKAAKIALLQAELDAEMAGHRNTRSLLSDEAQKEFEAGVRALRLQLDAKLGEVAVSCDAAEEASRAKFNTGVDDVDRQMANCLAFLT</sequence>
<organism evidence="2 3">
    <name type="scientific">Vanrija pseudolonga</name>
    <dbReference type="NCBI Taxonomy" id="143232"/>
    <lineage>
        <taxon>Eukaryota</taxon>
        <taxon>Fungi</taxon>
        <taxon>Dikarya</taxon>
        <taxon>Basidiomycota</taxon>
        <taxon>Agaricomycotina</taxon>
        <taxon>Tremellomycetes</taxon>
        <taxon>Trichosporonales</taxon>
        <taxon>Trichosporonaceae</taxon>
        <taxon>Vanrija</taxon>
    </lineage>
</organism>
<dbReference type="RefSeq" id="XP_062627579.1">
    <property type="nucleotide sequence ID" value="XM_062771595.1"/>
</dbReference>
<evidence type="ECO:0000313" key="2">
    <source>
        <dbReference type="EMBL" id="WOO81547.1"/>
    </source>
</evidence>
<keyword evidence="3" id="KW-1185">Reference proteome</keyword>
<feature type="region of interest" description="Disordered" evidence="1">
    <location>
        <begin position="1"/>
        <end position="63"/>
    </location>
</feature>
<feature type="compositionally biased region" description="Polar residues" evidence="1">
    <location>
        <begin position="531"/>
        <end position="546"/>
    </location>
</feature>
<dbReference type="AlphaFoldDB" id="A0AAF0Y7X9"/>
<protein>
    <submittedName>
        <fullName evidence="2">Uncharacterized protein</fullName>
    </submittedName>
</protein>
<proteinExistence type="predicted"/>
<reference evidence="2" key="1">
    <citation type="submission" date="2023-10" db="EMBL/GenBank/DDBJ databases">
        <authorList>
            <person name="Noh H."/>
        </authorList>
    </citation>
    <scope>NUCLEOTIDE SEQUENCE</scope>
    <source>
        <strain evidence="2">DUCC4014</strain>
    </source>
</reference>
<feature type="compositionally biased region" description="Low complexity" evidence="1">
    <location>
        <begin position="493"/>
        <end position="502"/>
    </location>
</feature>
<accession>A0AAF0Y7X9</accession>
<dbReference type="EMBL" id="CP086716">
    <property type="protein sequence ID" value="WOO81547.1"/>
    <property type="molecule type" value="Genomic_DNA"/>
</dbReference>
<feature type="region of interest" description="Disordered" evidence="1">
    <location>
        <begin position="360"/>
        <end position="596"/>
    </location>
</feature>